<comment type="similarity">
    <text evidence="4">Belongs to the purine/pyrimidine phosphoribosyltransferase family.</text>
</comment>
<evidence type="ECO:0000256" key="7">
    <source>
        <dbReference type="ARBA" id="ARBA00022490"/>
    </source>
</evidence>
<sequence>YVVSLCHCKVFRKPERTTLTRHRYLQFDLCQSRRRAVLCPKVTAMSDSRKNIIADSIRGIPDFPKPGILFWDVTTLMLVPEAFKASIDLLVERYRDKKIDVVAGFEARGLIFGAPLALALGCSFVPLRKPNKLPGETISAKYTLEYGSDKIEMHVGAVKEGQNVVLVDDLIATGGTMGAGIKLMGEVGANVVEAACVIELPDLKGRDKLGDIPLFVLVEKEGA</sequence>
<dbReference type="Gene3D" id="3.40.50.2020">
    <property type="match status" value="1"/>
</dbReference>
<reference evidence="12" key="1">
    <citation type="submission" date="2014-05" db="EMBL/GenBank/DDBJ databases">
        <title>The transcriptome of the halophilic microalga Tetraselmis sp. GSL018 isolated from the Great Salt Lake, Utah.</title>
        <authorList>
            <person name="Jinkerson R.E."/>
            <person name="D'Adamo S."/>
            <person name="Posewitz M.C."/>
        </authorList>
    </citation>
    <scope>NUCLEOTIDE SEQUENCE</scope>
    <source>
        <strain evidence="12">GSL018</strain>
    </source>
</reference>
<protein>
    <recommendedName>
        <fullName evidence="6">adenine phosphoribosyltransferase</fullName>
        <ecNumber evidence="6">2.4.2.7</ecNumber>
    </recommendedName>
</protein>
<dbReference type="InterPro" id="IPR005764">
    <property type="entry name" value="Ade_phspho_trans"/>
</dbReference>
<keyword evidence="8 12" id="KW-0328">Glycosyltransferase</keyword>
<evidence type="ECO:0000313" key="12">
    <source>
        <dbReference type="EMBL" id="JAC66669.1"/>
    </source>
</evidence>
<evidence type="ECO:0000256" key="9">
    <source>
        <dbReference type="ARBA" id="ARBA00022679"/>
    </source>
</evidence>
<dbReference type="UniPathway" id="UPA00588">
    <property type="reaction ID" value="UER00646"/>
</dbReference>
<evidence type="ECO:0000256" key="10">
    <source>
        <dbReference type="ARBA" id="ARBA00022726"/>
    </source>
</evidence>
<dbReference type="InterPro" id="IPR050120">
    <property type="entry name" value="Adenine_PRTase"/>
</dbReference>
<evidence type="ECO:0000256" key="8">
    <source>
        <dbReference type="ARBA" id="ARBA00022676"/>
    </source>
</evidence>
<proteinExistence type="inferred from homology"/>
<dbReference type="GO" id="GO:0006166">
    <property type="term" value="P:purine ribonucleoside salvage"/>
    <property type="evidence" value="ECO:0007669"/>
    <property type="project" value="UniProtKB-KW"/>
</dbReference>
<evidence type="ECO:0000256" key="2">
    <source>
        <dbReference type="ARBA" id="ARBA00004496"/>
    </source>
</evidence>
<keyword evidence="10" id="KW-0660">Purine salvage</keyword>
<dbReference type="HAMAP" id="MF_00004">
    <property type="entry name" value="Aden_phosphoribosyltr"/>
    <property type="match status" value="1"/>
</dbReference>
<dbReference type="EMBL" id="GBEZ01019954">
    <property type="protein sequence ID" value="JAC66669.1"/>
    <property type="molecule type" value="Transcribed_RNA"/>
</dbReference>
<organism evidence="12">
    <name type="scientific">Tetraselmis sp. GSL018</name>
    <dbReference type="NCBI Taxonomy" id="582737"/>
    <lineage>
        <taxon>Eukaryota</taxon>
        <taxon>Viridiplantae</taxon>
        <taxon>Chlorophyta</taxon>
        <taxon>core chlorophytes</taxon>
        <taxon>Chlorodendrophyceae</taxon>
        <taxon>Chlorodendrales</taxon>
        <taxon>Chlorodendraceae</taxon>
        <taxon>Tetraselmis</taxon>
    </lineage>
</organism>
<keyword evidence="9 12" id="KW-0808">Transferase</keyword>
<comment type="subunit">
    <text evidence="5">Homodimer.</text>
</comment>
<dbReference type="InterPro" id="IPR000836">
    <property type="entry name" value="PRTase_dom"/>
</dbReference>
<gene>
    <name evidence="12" type="primary">APT</name>
    <name evidence="12" type="ORF">TSPGSL018_13098</name>
</gene>
<dbReference type="FunFam" id="3.40.50.2020:FF:000022">
    <property type="entry name" value="Adenine phosphoribosyltransferase 1"/>
    <property type="match status" value="1"/>
</dbReference>
<comment type="catalytic activity">
    <reaction evidence="1">
        <text>AMP + diphosphate = 5-phospho-alpha-D-ribose 1-diphosphate + adenine</text>
        <dbReference type="Rhea" id="RHEA:16609"/>
        <dbReference type="ChEBI" id="CHEBI:16708"/>
        <dbReference type="ChEBI" id="CHEBI:33019"/>
        <dbReference type="ChEBI" id="CHEBI:58017"/>
        <dbReference type="ChEBI" id="CHEBI:456215"/>
        <dbReference type="EC" id="2.4.2.7"/>
    </reaction>
</comment>
<evidence type="ECO:0000256" key="3">
    <source>
        <dbReference type="ARBA" id="ARBA00004659"/>
    </source>
</evidence>
<dbReference type="GO" id="GO:0006168">
    <property type="term" value="P:adenine salvage"/>
    <property type="evidence" value="ECO:0007669"/>
    <property type="project" value="InterPro"/>
</dbReference>
<name>A0A061R7F7_9CHLO</name>
<dbReference type="Pfam" id="PF00156">
    <property type="entry name" value="Pribosyltran"/>
    <property type="match status" value="1"/>
</dbReference>
<evidence type="ECO:0000256" key="1">
    <source>
        <dbReference type="ARBA" id="ARBA00000868"/>
    </source>
</evidence>
<dbReference type="CDD" id="cd06223">
    <property type="entry name" value="PRTases_typeI"/>
    <property type="match status" value="1"/>
</dbReference>
<dbReference type="SUPFAM" id="SSF53271">
    <property type="entry name" value="PRTase-like"/>
    <property type="match status" value="1"/>
</dbReference>
<evidence type="ECO:0000259" key="11">
    <source>
        <dbReference type="Pfam" id="PF00156"/>
    </source>
</evidence>
<comment type="pathway">
    <text evidence="3">Purine metabolism; AMP biosynthesis via salvage pathway; AMP from adenine: step 1/1.</text>
</comment>
<accession>A0A061R7F7</accession>
<dbReference type="PANTHER" id="PTHR11776:SF7">
    <property type="entry name" value="PHOSPHORIBOSYLTRANSFERASE DOMAIN-CONTAINING PROTEIN"/>
    <property type="match status" value="1"/>
</dbReference>
<dbReference type="NCBIfam" id="NF002636">
    <property type="entry name" value="PRK02304.1-5"/>
    <property type="match status" value="1"/>
</dbReference>
<dbReference type="NCBIfam" id="TIGR01090">
    <property type="entry name" value="apt"/>
    <property type="match status" value="1"/>
</dbReference>
<feature type="non-terminal residue" evidence="12">
    <location>
        <position position="1"/>
    </location>
</feature>
<dbReference type="GO" id="GO:0005829">
    <property type="term" value="C:cytosol"/>
    <property type="evidence" value="ECO:0007669"/>
    <property type="project" value="TreeGrafter"/>
</dbReference>
<dbReference type="AlphaFoldDB" id="A0A061R7F7"/>
<evidence type="ECO:0000256" key="4">
    <source>
        <dbReference type="ARBA" id="ARBA00008391"/>
    </source>
</evidence>
<dbReference type="GO" id="GO:0044209">
    <property type="term" value="P:AMP salvage"/>
    <property type="evidence" value="ECO:0007669"/>
    <property type="project" value="UniProtKB-UniPathway"/>
</dbReference>
<feature type="domain" description="Phosphoribosyltransferase" evidence="11">
    <location>
        <begin position="80"/>
        <end position="207"/>
    </location>
</feature>
<comment type="subcellular location">
    <subcellularLocation>
        <location evidence="2">Cytoplasm</location>
    </subcellularLocation>
</comment>
<evidence type="ECO:0000256" key="5">
    <source>
        <dbReference type="ARBA" id="ARBA00011738"/>
    </source>
</evidence>
<dbReference type="EC" id="2.4.2.7" evidence="6"/>
<keyword evidence="7" id="KW-0963">Cytoplasm</keyword>
<dbReference type="GO" id="GO:0003999">
    <property type="term" value="F:adenine phosphoribosyltransferase activity"/>
    <property type="evidence" value="ECO:0007669"/>
    <property type="project" value="UniProtKB-EC"/>
</dbReference>
<dbReference type="InterPro" id="IPR029057">
    <property type="entry name" value="PRTase-like"/>
</dbReference>
<dbReference type="NCBIfam" id="NF002634">
    <property type="entry name" value="PRK02304.1-3"/>
    <property type="match status" value="1"/>
</dbReference>
<dbReference type="PANTHER" id="PTHR11776">
    <property type="entry name" value="ADENINE PHOSPHORIBOSYLTRANSFERASE"/>
    <property type="match status" value="1"/>
</dbReference>
<evidence type="ECO:0000256" key="6">
    <source>
        <dbReference type="ARBA" id="ARBA00011893"/>
    </source>
</evidence>